<name>A0A9D2DYE6_9FIRM</name>
<evidence type="ECO:0000313" key="1">
    <source>
        <dbReference type="EMBL" id="HIZ25343.1"/>
    </source>
</evidence>
<proteinExistence type="predicted"/>
<reference evidence="1" key="2">
    <citation type="submission" date="2021-04" db="EMBL/GenBank/DDBJ databases">
        <authorList>
            <person name="Gilroy R."/>
        </authorList>
    </citation>
    <scope>NUCLEOTIDE SEQUENCE</scope>
    <source>
        <strain evidence="1">CHK33-5263</strain>
    </source>
</reference>
<organism evidence="1 2">
    <name type="scientific">Candidatus Gallimonas intestinigallinarum</name>
    <dbReference type="NCBI Taxonomy" id="2838604"/>
    <lineage>
        <taxon>Bacteria</taxon>
        <taxon>Bacillati</taxon>
        <taxon>Bacillota</taxon>
        <taxon>Clostridia</taxon>
        <taxon>Candidatus Gallimonas</taxon>
    </lineage>
</organism>
<evidence type="ECO:0000313" key="2">
    <source>
        <dbReference type="Proteomes" id="UP000824044"/>
    </source>
</evidence>
<dbReference type="Proteomes" id="UP000824044">
    <property type="component" value="Unassembled WGS sequence"/>
</dbReference>
<protein>
    <submittedName>
        <fullName evidence="1">Uncharacterized protein</fullName>
    </submittedName>
</protein>
<sequence>MEFSEYFTFLEQYGVTFERDYSKGTDSTCTQIYRIRRDAANYLEFRAMSAKERSLVVCVNGEKKFPSVEKKYASFLRAWKLKRLFAAKDEWQLAADLTRHVLETTGTLFGIPLSKQGS</sequence>
<dbReference type="EMBL" id="DXBS01000141">
    <property type="protein sequence ID" value="HIZ25343.1"/>
    <property type="molecule type" value="Genomic_DNA"/>
</dbReference>
<comment type="caution">
    <text evidence="1">The sequence shown here is derived from an EMBL/GenBank/DDBJ whole genome shotgun (WGS) entry which is preliminary data.</text>
</comment>
<dbReference type="AlphaFoldDB" id="A0A9D2DYE6"/>
<accession>A0A9D2DYE6</accession>
<gene>
    <name evidence="1" type="ORF">H9812_07770</name>
</gene>
<reference evidence="1" key="1">
    <citation type="journal article" date="2021" name="PeerJ">
        <title>Extensive microbial diversity within the chicken gut microbiome revealed by metagenomics and culture.</title>
        <authorList>
            <person name="Gilroy R."/>
            <person name="Ravi A."/>
            <person name="Getino M."/>
            <person name="Pursley I."/>
            <person name="Horton D.L."/>
            <person name="Alikhan N.F."/>
            <person name="Baker D."/>
            <person name="Gharbi K."/>
            <person name="Hall N."/>
            <person name="Watson M."/>
            <person name="Adriaenssens E.M."/>
            <person name="Foster-Nyarko E."/>
            <person name="Jarju S."/>
            <person name="Secka A."/>
            <person name="Antonio M."/>
            <person name="Oren A."/>
            <person name="Chaudhuri R.R."/>
            <person name="La Ragione R."/>
            <person name="Hildebrand F."/>
            <person name="Pallen M.J."/>
        </authorList>
    </citation>
    <scope>NUCLEOTIDE SEQUENCE</scope>
    <source>
        <strain evidence="1">CHK33-5263</strain>
    </source>
</reference>